<organism evidence="2 3">
    <name type="scientific">Brevibacterium casei</name>
    <dbReference type="NCBI Taxonomy" id="33889"/>
    <lineage>
        <taxon>Bacteria</taxon>
        <taxon>Bacillati</taxon>
        <taxon>Actinomycetota</taxon>
        <taxon>Actinomycetes</taxon>
        <taxon>Micrococcales</taxon>
        <taxon>Brevibacteriaceae</taxon>
        <taxon>Brevibacterium</taxon>
    </lineage>
</organism>
<evidence type="ECO:0000313" key="2">
    <source>
        <dbReference type="EMBL" id="VEW14309.1"/>
    </source>
</evidence>
<dbReference type="AlphaFoldDB" id="A0A449D9R7"/>
<feature type="transmembrane region" description="Helical" evidence="1">
    <location>
        <begin position="37"/>
        <end position="59"/>
    </location>
</feature>
<sequence length="121" mass="13986">MFRLIWFASIHIRVFMRRRMPTNIVLDKVRTRRGLKWGIPAMLLAIPYLYAASLLTVIIRDGGPGWLNLIVLVAIWSALKLLWIGPVSLVLLARVRIHEHTERRTERNSREHVIAEPTVSA</sequence>
<evidence type="ECO:0008006" key="4">
    <source>
        <dbReference type="Google" id="ProtNLM"/>
    </source>
</evidence>
<feature type="transmembrane region" description="Helical" evidence="1">
    <location>
        <begin position="65"/>
        <end position="93"/>
    </location>
</feature>
<keyword evidence="1" id="KW-0472">Membrane</keyword>
<accession>A0A449D9R7</accession>
<gene>
    <name evidence="2" type="ORF">NCTC12391_02446</name>
</gene>
<keyword evidence="1" id="KW-0812">Transmembrane</keyword>
<reference evidence="2 3" key="1">
    <citation type="submission" date="2019-02" db="EMBL/GenBank/DDBJ databases">
        <authorList>
            <consortium name="Pathogen Informatics"/>
        </authorList>
    </citation>
    <scope>NUCLEOTIDE SEQUENCE [LARGE SCALE GENOMIC DNA]</scope>
    <source>
        <strain evidence="2 3">3012STDY7078520</strain>
    </source>
</reference>
<protein>
    <recommendedName>
        <fullName evidence="4">Sulfate permease</fullName>
    </recommendedName>
</protein>
<dbReference type="EMBL" id="CAACXN010000015">
    <property type="protein sequence ID" value="VEW14309.1"/>
    <property type="molecule type" value="Genomic_DNA"/>
</dbReference>
<keyword evidence="1" id="KW-1133">Transmembrane helix</keyword>
<evidence type="ECO:0000313" key="3">
    <source>
        <dbReference type="Proteomes" id="UP000386281"/>
    </source>
</evidence>
<name>A0A449D9R7_9MICO</name>
<dbReference type="RefSeq" id="WP_190247137.1">
    <property type="nucleotide sequence ID" value="NZ_CAACXN010000015.1"/>
</dbReference>
<evidence type="ECO:0000256" key="1">
    <source>
        <dbReference type="SAM" id="Phobius"/>
    </source>
</evidence>
<proteinExistence type="predicted"/>
<dbReference type="Proteomes" id="UP000386281">
    <property type="component" value="Unassembled WGS sequence"/>
</dbReference>